<evidence type="ECO:0000256" key="2">
    <source>
        <dbReference type="ARBA" id="ARBA00022737"/>
    </source>
</evidence>
<dbReference type="Pfam" id="PF00400">
    <property type="entry name" value="WD40"/>
    <property type="match status" value="9"/>
</dbReference>
<keyword evidence="1 5" id="KW-0853">WD repeat</keyword>
<feature type="repeat" description="WD" evidence="5">
    <location>
        <begin position="530"/>
        <end position="571"/>
    </location>
</feature>
<dbReference type="InterPro" id="IPR001680">
    <property type="entry name" value="WD40_rpt"/>
</dbReference>
<protein>
    <submittedName>
        <fullName evidence="6">Uncharacterized protein</fullName>
    </submittedName>
</protein>
<feature type="repeat" description="WD" evidence="5">
    <location>
        <begin position="184"/>
        <end position="225"/>
    </location>
</feature>
<dbReference type="PANTHER" id="PTHR19856">
    <property type="entry name" value="WD-REPEATCONTAINING PROTEIN WDR1"/>
    <property type="match status" value="1"/>
</dbReference>
<dbReference type="GO" id="GO:0030864">
    <property type="term" value="C:cortical actin cytoskeleton"/>
    <property type="evidence" value="ECO:0007669"/>
    <property type="project" value="TreeGrafter"/>
</dbReference>
<proteinExistence type="predicted"/>
<dbReference type="InterPro" id="IPR015943">
    <property type="entry name" value="WD40/YVTN_repeat-like_dom_sf"/>
</dbReference>
<evidence type="ECO:0000256" key="1">
    <source>
        <dbReference type="ARBA" id="ARBA00022574"/>
    </source>
</evidence>
<keyword evidence="3" id="KW-0009">Actin-binding</keyword>
<dbReference type="PROSITE" id="PS50082">
    <property type="entry name" value="WD_REPEATS_2"/>
    <property type="match status" value="6"/>
</dbReference>
<feature type="repeat" description="WD" evidence="5">
    <location>
        <begin position="229"/>
        <end position="263"/>
    </location>
</feature>
<name>A0A8K0GWN3_9ROSA</name>
<dbReference type="OrthoDB" id="2306at2759"/>
<dbReference type="GO" id="GO:0030042">
    <property type="term" value="P:actin filament depolymerization"/>
    <property type="evidence" value="ECO:0007669"/>
    <property type="project" value="TreeGrafter"/>
</dbReference>
<gene>
    <name evidence="6" type="ORF">FNV43_RR19953</name>
</gene>
<organism evidence="6 7">
    <name type="scientific">Rhamnella rubrinervis</name>
    <dbReference type="NCBI Taxonomy" id="2594499"/>
    <lineage>
        <taxon>Eukaryota</taxon>
        <taxon>Viridiplantae</taxon>
        <taxon>Streptophyta</taxon>
        <taxon>Embryophyta</taxon>
        <taxon>Tracheophyta</taxon>
        <taxon>Spermatophyta</taxon>
        <taxon>Magnoliopsida</taxon>
        <taxon>eudicotyledons</taxon>
        <taxon>Gunneridae</taxon>
        <taxon>Pentapetalae</taxon>
        <taxon>rosids</taxon>
        <taxon>fabids</taxon>
        <taxon>Rosales</taxon>
        <taxon>Rhamnaceae</taxon>
        <taxon>rhamnoid group</taxon>
        <taxon>Rhamneae</taxon>
        <taxon>Rhamnella</taxon>
    </lineage>
</organism>
<dbReference type="EMBL" id="VOIH02000009">
    <property type="protein sequence ID" value="KAF3437200.1"/>
    <property type="molecule type" value="Genomic_DNA"/>
</dbReference>
<evidence type="ECO:0000256" key="3">
    <source>
        <dbReference type="ARBA" id="ARBA00023203"/>
    </source>
</evidence>
<dbReference type="GO" id="GO:0051015">
    <property type="term" value="F:actin filament binding"/>
    <property type="evidence" value="ECO:0007669"/>
    <property type="project" value="TreeGrafter"/>
</dbReference>
<dbReference type="Proteomes" id="UP000796880">
    <property type="component" value="Unassembled WGS sequence"/>
</dbReference>
<dbReference type="Gene3D" id="2.130.10.10">
    <property type="entry name" value="YVTN repeat-like/Quinoprotein amine dehydrogenase"/>
    <property type="match status" value="2"/>
</dbReference>
<dbReference type="FunFam" id="2.130.10.10:FF:000167">
    <property type="entry name" value="Actin-interacting protein 1"/>
    <property type="match status" value="1"/>
</dbReference>
<dbReference type="InterPro" id="IPR036322">
    <property type="entry name" value="WD40_repeat_dom_sf"/>
</dbReference>
<dbReference type="CDD" id="cd00200">
    <property type="entry name" value="WD40"/>
    <property type="match status" value="1"/>
</dbReference>
<comment type="caution">
    <text evidence="6">The sequence shown here is derived from an EMBL/GenBank/DDBJ whole genome shotgun (WGS) entry which is preliminary data.</text>
</comment>
<evidence type="ECO:0000313" key="7">
    <source>
        <dbReference type="Proteomes" id="UP000796880"/>
    </source>
</evidence>
<feature type="repeat" description="WD" evidence="5">
    <location>
        <begin position="53"/>
        <end position="94"/>
    </location>
</feature>
<dbReference type="SUPFAM" id="SSF50978">
    <property type="entry name" value="WD40 repeat-like"/>
    <property type="match status" value="2"/>
</dbReference>
<dbReference type="FunFam" id="2.130.10.10:FF:000102">
    <property type="entry name" value="Actin-interacting protein 1"/>
    <property type="match status" value="1"/>
</dbReference>
<dbReference type="AlphaFoldDB" id="A0A8K0GWN3"/>
<feature type="repeat" description="WD" evidence="5">
    <location>
        <begin position="487"/>
        <end position="519"/>
    </location>
</feature>
<dbReference type="PROSITE" id="PS00678">
    <property type="entry name" value="WD_REPEATS_1"/>
    <property type="match status" value="1"/>
</dbReference>
<dbReference type="PANTHER" id="PTHR19856:SF0">
    <property type="entry name" value="WD REPEAT-CONTAINING PROTEIN 1"/>
    <property type="match status" value="1"/>
</dbReference>
<sequence>MPELTETYACVPSTERGRGILISGDAKSNQILYTNGRSVIILNLDNPLQVSVYAEHAYPATVARFSPNGEWIASADVSGTVRIWGTRNDFVLKKEFKVLSGRIDDLQWSPDGMRIVACGEGRGKSLVRAFMWDSGSNVGDFDGHSRRVLSCAFKPTRPFRIVTCGEDFLVNLYEGPPFKFKLSHRDHSNFANCVRFSPDGSKFISVSSDKKGILYDGKTGEKIGELSSEDGHKGSIYAVSWSPDGKQVLTVSADKSAKVWDISEEGNGKVNRTLTSPGSGGVEDMLVGCLWQNNHLVTVSLGGTISIFSTKDLDKAPLALSGHMKNINSLSVLKSNPKVILSSSYDGLIVKWVQGIGYSGKLQRKENSQIKCFGAVEEEIITSGFDNKVWRVPVHGDQCGDADFIDVGSQPKDLSISLLSPELVLVATDSGVVMLRGTKVVSTIDLGFTVTACAISPDGSEAIIGGQDGKLRIYSISGDTITEEAVLEKHRGAISVIRYSPDVSMFASGDLNREAVVWDRASREVKLKNMLYHTARINCLAWSPDNTMVATGSLDTCVIIYEIDKPASSRTTIKGAHLGGVYGLAFTDDHSVVSSGEDACVRVWRWTPQ</sequence>
<comment type="function">
    <text evidence="4">Binds actin. Enhances the F-actin depolymerization activity of actin-depolymerizing factor (ADF) proteins.</text>
</comment>
<accession>A0A8K0GWN3</accession>
<evidence type="ECO:0000256" key="5">
    <source>
        <dbReference type="PROSITE-ProRule" id="PRU00221"/>
    </source>
</evidence>
<evidence type="ECO:0000256" key="4">
    <source>
        <dbReference type="ARBA" id="ARBA00058835"/>
    </source>
</evidence>
<reference evidence="6" key="1">
    <citation type="submission" date="2020-03" db="EMBL/GenBank/DDBJ databases">
        <title>A high-quality chromosome-level genome assembly of a woody plant with both climbing and erect habits, Rhamnella rubrinervis.</title>
        <authorList>
            <person name="Lu Z."/>
            <person name="Yang Y."/>
            <person name="Zhu X."/>
            <person name="Sun Y."/>
        </authorList>
    </citation>
    <scope>NUCLEOTIDE SEQUENCE</scope>
    <source>
        <strain evidence="6">BYM</strain>
        <tissue evidence="6">Leaf</tissue>
    </source>
</reference>
<dbReference type="PROSITE" id="PS50294">
    <property type="entry name" value="WD_REPEATS_REGION"/>
    <property type="match status" value="4"/>
</dbReference>
<feature type="repeat" description="WD" evidence="5">
    <location>
        <begin position="574"/>
        <end position="609"/>
    </location>
</feature>
<dbReference type="InterPro" id="IPR019775">
    <property type="entry name" value="WD40_repeat_CS"/>
</dbReference>
<keyword evidence="2" id="KW-0677">Repeat</keyword>
<dbReference type="SMART" id="SM00320">
    <property type="entry name" value="WD40"/>
    <property type="match status" value="11"/>
</dbReference>
<keyword evidence="7" id="KW-1185">Reference proteome</keyword>
<evidence type="ECO:0000313" key="6">
    <source>
        <dbReference type="EMBL" id="KAF3437200.1"/>
    </source>
</evidence>